<evidence type="ECO:0000256" key="1">
    <source>
        <dbReference type="SAM" id="Coils"/>
    </source>
</evidence>
<dbReference type="Proteomes" id="UP000789706">
    <property type="component" value="Unassembled WGS sequence"/>
</dbReference>
<dbReference type="InterPro" id="IPR036691">
    <property type="entry name" value="Endo/exonu/phosph_ase_sf"/>
</dbReference>
<evidence type="ECO:0000313" key="3">
    <source>
        <dbReference type="Proteomes" id="UP000789706"/>
    </source>
</evidence>
<keyword evidence="1" id="KW-0175">Coiled coil</keyword>
<keyword evidence="3" id="KW-1185">Reference proteome</keyword>
<organism evidence="2 3">
    <name type="scientific">Diversispora eburnea</name>
    <dbReference type="NCBI Taxonomy" id="1213867"/>
    <lineage>
        <taxon>Eukaryota</taxon>
        <taxon>Fungi</taxon>
        <taxon>Fungi incertae sedis</taxon>
        <taxon>Mucoromycota</taxon>
        <taxon>Glomeromycotina</taxon>
        <taxon>Glomeromycetes</taxon>
        <taxon>Diversisporales</taxon>
        <taxon>Diversisporaceae</taxon>
        <taxon>Diversispora</taxon>
    </lineage>
</organism>
<dbReference type="OrthoDB" id="2475406at2759"/>
<dbReference type="Gene3D" id="3.60.10.10">
    <property type="entry name" value="Endonuclease/exonuclease/phosphatase"/>
    <property type="match status" value="1"/>
</dbReference>
<proteinExistence type="predicted"/>
<feature type="coiled-coil region" evidence="1">
    <location>
        <begin position="121"/>
        <end position="180"/>
    </location>
</feature>
<sequence>NLYEKRKEWQLQHWKVQKEKATIIEQVWEAGDLEIKIVDTATKTCHQCYAEDHLVFKCPVAEENNNQENILKTILKTLQNIKQGILDIRQYNNDMEERVQALEEYVGKEAFDEVMEDGEDLENIVKEVSNATTEIIRTKEKQVTQIEQIADTVKMLADLILELKQSNVETQKRLERMENMSNLSKQQENIGKDFNATVNPKINRYNTNISKNNRSNKPESSILRFLNRGEIKSRIDYIWISDNLTDQLFYADIISAHLTSQSDHTHAIIEIETNIFEKQKPMLKTTESNEIISKRKFHTFRKGEKSKILHNHFETNRKVVALCKIFNWGWQWYMNKKQRTVMELKINQKIDEIKKEYEIEIVTSS</sequence>
<dbReference type="EMBL" id="CAJVPK010001628">
    <property type="protein sequence ID" value="CAG8593436.1"/>
    <property type="molecule type" value="Genomic_DNA"/>
</dbReference>
<comment type="caution">
    <text evidence="2">The sequence shown here is derived from an EMBL/GenBank/DDBJ whole genome shotgun (WGS) entry which is preliminary data.</text>
</comment>
<gene>
    <name evidence="2" type="ORF">DEBURN_LOCUS9172</name>
</gene>
<dbReference type="AlphaFoldDB" id="A0A9N9CAP2"/>
<reference evidence="2" key="1">
    <citation type="submission" date="2021-06" db="EMBL/GenBank/DDBJ databases">
        <authorList>
            <person name="Kallberg Y."/>
            <person name="Tangrot J."/>
            <person name="Rosling A."/>
        </authorList>
    </citation>
    <scope>NUCLEOTIDE SEQUENCE</scope>
    <source>
        <strain evidence="2">AZ414A</strain>
    </source>
</reference>
<feature type="non-terminal residue" evidence="2">
    <location>
        <position position="365"/>
    </location>
</feature>
<protein>
    <submittedName>
        <fullName evidence="2">7877_t:CDS:1</fullName>
    </submittedName>
</protein>
<evidence type="ECO:0000313" key="2">
    <source>
        <dbReference type="EMBL" id="CAG8593436.1"/>
    </source>
</evidence>
<accession>A0A9N9CAP2</accession>
<name>A0A9N9CAP2_9GLOM</name>